<evidence type="ECO:0000313" key="3">
    <source>
        <dbReference type="Proteomes" id="UP000028002"/>
    </source>
</evidence>
<comment type="caution">
    <text evidence="2">The sequence shown here is derived from an EMBL/GenBank/DDBJ whole genome shotgun (WGS) entry which is preliminary data.</text>
</comment>
<dbReference type="Pfam" id="PF04448">
    <property type="entry name" value="DUF551"/>
    <property type="match status" value="1"/>
</dbReference>
<evidence type="ECO:0000313" key="2">
    <source>
        <dbReference type="EMBL" id="KER01065.1"/>
    </source>
</evidence>
<sequence>MKWISVIDKAPAKDEVVLAFTNIGDIIIAIYSDKWREVVSYVDFRDEIEGCGIFVSHWMPLPQSPEVK</sequence>
<dbReference type="RefSeq" id="WP_036841591.1">
    <property type="nucleotide sequence ID" value="NZ_CAWLUD010000108.1"/>
</dbReference>
<reference evidence="2 3" key="1">
    <citation type="submission" date="2014-03" db="EMBL/GenBank/DDBJ databases">
        <title>Draft Genome of Photorhabdus temperata Meg1.</title>
        <authorList>
            <person name="Hurst S.G.IV."/>
            <person name="Morris K."/>
            <person name="Thomas K."/>
            <person name="Tisa L.S."/>
        </authorList>
    </citation>
    <scope>NUCLEOTIDE SEQUENCE [LARGE SCALE GENOMIC DNA]</scope>
    <source>
        <strain evidence="2 3">Meg1</strain>
    </source>
</reference>
<proteinExistence type="predicted"/>
<name>A0A081RQW2_PHOTE</name>
<feature type="domain" description="DUF551" evidence="1">
    <location>
        <begin position="2"/>
        <end position="66"/>
    </location>
</feature>
<dbReference type="Proteomes" id="UP000028002">
    <property type="component" value="Unassembled WGS sequence"/>
</dbReference>
<dbReference type="PATRIC" id="fig|1393735.3.peg.4434"/>
<gene>
    <name evidence="2" type="ORF">MEG1DRAFT_04336</name>
</gene>
<dbReference type="InterPro" id="IPR007539">
    <property type="entry name" value="DUF551"/>
</dbReference>
<dbReference type="EMBL" id="JGVH01000108">
    <property type="protein sequence ID" value="KER01065.1"/>
    <property type="molecule type" value="Genomic_DNA"/>
</dbReference>
<protein>
    <recommendedName>
        <fullName evidence="1">DUF551 domain-containing protein</fullName>
    </recommendedName>
</protein>
<accession>A0A081RQW2</accession>
<organism evidence="2 3">
    <name type="scientific">Photorhabdus temperata subsp. temperata Meg1</name>
    <dbReference type="NCBI Taxonomy" id="1393735"/>
    <lineage>
        <taxon>Bacteria</taxon>
        <taxon>Pseudomonadati</taxon>
        <taxon>Pseudomonadota</taxon>
        <taxon>Gammaproteobacteria</taxon>
        <taxon>Enterobacterales</taxon>
        <taxon>Morganellaceae</taxon>
        <taxon>Photorhabdus</taxon>
    </lineage>
</organism>
<dbReference type="AlphaFoldDB" id="A0A081RQW2"/>
<evidence type="ECO:0000259" key="1">
    <source>
        <dbReference type="Pfam" id="PF04448"/>
    </source>
</evidence>